<dbReference type="EMBL" id="AOGK01000002">
    <property type="protein sequence ID" value="MDG5974397.1"/>
    <property type="molecule type" value="Genomic_DNA"/>
</dbReference>
<feature type="domain" description="Alpha-D-phosphohexomutase C-terminal" evidence="8">
    <location>
        <begin position="515"/>
        <end position="558"/>
    </location>
</feature>
<dbReference type="InterPro" id="IPR005846">
    <property type="entry name" value="A-D-PHexomutase_a/b/a-III"/>
</dbReference>
<evidence type="ECO:0000313" key="12">
    <source>
        <dbReference type="EMBL" id="MDG5974397.1"/>
    </source>
</evidence>
<dbReference type="NCBIfam" id="TIGR01132">
    <property type="entry name" value="pgm"/>
    <property type="match status" value="1"/>
</dbReference>
<evidence type="ECO:0000259" key="9">
    <source>
        <dbReference type="Pfam" id="PF02878"/>
    </source>
</evidence>
<evidence type="ECO:0000256" key="2">
    <source>
        <dbReference type="ARBA" id="ARBA00010231"/>
    </source>
</evidence>
<evidence type="ECO:0000256" key="3">
    <source>
        <dbReference type="ARBA" id="ARBA00022553"/>
    </source>
</evidence>
<organism evidence="12 13">
    <name type="scientific">Hydrogenophaga taeniospiralis CCUG 15921</name>
    <dbReference type="NCBI Taxonomy" id="1281780"/>
    <lineage>
        <taxon>Bacteria</taxon>
        <taxon>Pseudomonadati</taxon>
        <taxon>Pseudomonadota</taxon>
        <taxon>Betaproteobacteria</taxon>
        <taxon>Burkholderiales</taxon>
        <taxon>Comamonadaceae</taxon>
        <taxon>Hydrogenophaga</taxon>
    </lineage>
</organism>
<feature type="domain" description="Alpha-D-phosphohexomutase alpha/beta/alpha" evidence="10">
    <location>
        <begin position="233"/>
        <end position="337"/>
    </location>
</feature>
<dbReference type="InterPro" id="IPR005852">
    <property type="entry name" value="PGM_a-D-Glc-sp"/>
</dbReference>
<dbReference type="GO" id="GO:0004614">
    <property type="term" value="F:phosphoglucomutase activity"/>
    <property type="evidence" value="ECO:0007669"/>
    <property type="project" value="UniProtKB-UniRule"/>
</dbReference>
<evidence type="ECO:0000256" key="5">
    <source>
        <dbReference type="ARBA" id="ARBA00022842"/>
    </source>
</evidence>
<name>A0A9X4NNS2_9BURK</name>
<dbReference type="Pfam" id="PF00408">
    <property type="entry name" value="PGM_PMM_IV"/>
    <property type="match status" value="1"/>
</dbReference>
<dbReference type="EC" id="5.4.2.2" evidence="7"/>
<keyword evidence="3" id="KW-0597">Phosphoprotein</keyword>
<dbReference type="Pfam" id="PF02879">
    <property type="entry name" value="PGM_PMM_II"/>
    <property type="match status" value="1"/>
</dbReference>
<comment type="cofactor">
    <cofactor evidence="1">
        <name>Mg(2+)</name>
        <dbReference type="ChEBI" id="CHEBI:18420"/>
    </cofactor>
</comment>
<sequence>MRAAHAGRKSGAAGLTMSAQPSPLAGQLAGAETLIDVAALTAAYYDLRPHPSEPAQRVVFGTSGHRGSALDGSFNEWHVLAITQAICQERKAHGVTGPLYLGVDTHALSAPACASALEVLAANGVHTLLATHDEPTPTPAVSHAILAHNRQRQGPPGEALADGIVITPSHNSPRNGGLKYNPPHGGPAGPAITARIEDTANRLLERELGGVHRMSHAQALRAATTHRHDFLHAYVNGLASVIDMEAIREARVRIGVDPLGGAGVHYWAAIAERHGLDLQVISDAVDPTFGFVPLDADGCLRMDPSSPWTLRRLIDLRQRFDIAFACDADHDRHGIVTPGAGLLPASHYQPVAIDYLFRLRPRWGQHTGIGKTVVSTQLIDRLATRLHRPLYEVPVGFKWYAPGLLEGTLGFAGEDSGGASFLRGDGQVWTTDKDGITAALLAAEITARTGQDPGAHYLALANELGQPQSERVQAPATPVQKARLAGLSAHDVKAHTLAGERIERITTHAPGNRAAIGGLKVNTASGWFVARPSGTEDIYRICAESFAGPQHLQRLLEEAQALVDAVLAADEA</sequence>
<keyword evidence="13" id="KW-1185">Reference proteome</keyword>
<dbReference type="PANTHER" id="PTHR45745:SF1">
    <property type="entry name" value="PHOSPHOGLUCOMUTASE 2B-RELATED"/>
    <property type="match status" value="1"/>
</dbReference>
<dbReference type="InterPro" id="IPR005844">
    <property type="entry name" value="A-D-PHexomutase_a/b/a-I"/>
</dbReference>
<comment type="caution">
    <text evidence="12">The sequence shown here is derived from an EMBL/GenBank/DDBJ whole genome shotgun (WGS) entry which is preliminary data.</text>
</comment>
<dbReference type="Gene3D" id="3.40.120.10">
    <property type="entry name" value="Alpha-D-Glucose-1,6-Bisphosphate, subunit A, domain 3"/>
    <property type="match status" value="3"/>
</dbReference>
<gene>
    <name evidence="12" type="ORF">H010_03982</name>
</gene>
<proteinExistence type="inferred from homology"/>
<evidence type="ECO:0000256" key="7">
    <source>
        <dbReference type="NCBIfam" id="TIGR01132"/>
    </source>
</evidence>
<dbReference type="Proteomes" id="UP001152876">
    <property type="component" value="Unassembled WGS sequence"/>
</dbReference>
<evidence type="ECO:0000256" key="6">
    <source>
        <dbReference type="ARBA" id="ARBA00023235"/>
    </source>
</evidence>
<dbReference type="InterPro" id="IPR036900">
    <property type="entry name" value="A-D-PHexomutase_C_sf"/>
</dbReference>
<dbReference type="SUPFAM" id="SSF55957">
    <property type="entry name" value="Phosphoglucomutase, C-terminal domain"/>
    <property type="match status" value="1"/>
</dbReference>
<dbReference type="Pfam" id="PF02878">
    <property type="entry name" value="PGM_PMM_I"/>
    <property type="match status" value="1"/>
</dbReference>
<comment type="similarity">
    <text evidence="2">Belongs to the phosphohexose mutase family.</text>
</comment>
<dbReference type="Pfam" id="PF02880">
    <property type="entry name" value="PGM_PMM_III"/>
    <property type="match status" value="1"/>
</dbReference>
<protein>
    <recommendedName>
        <fullName evidence="7">Phosphoglucomutase</fullName>
        <ecNumber evidence="7">5.4.2.2</ecNumber>
    </recommendedName>
</protein>
<reference evidence="12" key="1">
    <citation type="submission" date="2013-01" db="EMBL/GenBank/DDBJ databases">
        <title>Genome draft of Hydrogenophaga taeniospiralis 2K1.</title>
        <authorList>
            <person name="Gomila M."/>
            <person name="Lalucat J."/>
        </authorList>
    </citation>
    <scope>NUCLEOTIDE SEQUENCE</scope>
    <source>
        <strain evidence="12">CCUG 15921</strain>
    </source>
</reference>
<accession>A0A9X4NNS2</accession>
<dbReference type="GO" id="GO:0005975">
    <property type="term" value="P:carbohydrate metabolic process"/>
    <property type="evidence" value="ECO:0007669"/>
    <property type="project" value="UniProtKB-UniRule"/>
</dbReference>
<dbReference type="InterPro" id="IPR016055">
    <property type="entry name" value="A-D-PHexomutase_a/b/a-I/II/III"/>
</dbReference>
<keyword evidence="4" id="KW-0479">Metal-binding</keyword>
<keyword evidence="5" id="KW-0460">Magnesium</keyword>
<evidence type="ECO:0000313" key="13">
    <source>
        <dbReference type="Proteomes" id="UP001152876"/>
    </source>
</evidence>
<dbReference type="SUPFAM" id="SSF53738">
    <property type="entry name" value="Phosphoglucomutase, first 3 domains"/>
    <property type="match status" value="3"/>
</dbReference>
<feature type="domain" description="Alpha-D-phosphohexomutase alpha/beta/alpha" evidence="11">
    <location>
        <begin position="351"/>
        <end position="457"/>
    </location>
</feature>
<dbReference type="GO" id="GO:0008973">
    <property type="term" value="F:phosphopentomutase activity"/>
    <property type="evidence" value="ECO:0007669"/>
    <property type="project" value="TreeGrafter"/>
</dbReference>
<evidence type="ECO:0000256" key="1">
    <source>
        <dbReference type="ARBA" id="ARBA00001946"/>
    </source>
</evidence>
<evidence type="ECO:0000259" key="11">
    <source>
        <dbReference type="Pfam" id="PF02880"/>
    </source>
</evidence>
<dbReference type="InterPro" id="IPR005845">
    <property type="entry name" value="A-D-PHexomutase_a/b/a-II"/>
</dbReference>
<evidence type="ECO:0000259" key="8">
    <source>
        <dbReference type="Pfam" id="PF00408"/>
    </source>
</evidence>
<evidence type="ECO:0000256" key="4">
    <source>
        <dbReference type="ARBA" id="ARBA00022723"/>
    </source>
</evidence>
<feature type="domain" description="Alpha-D-phosphohexomutase alpha/beta/alpha" evidence="9">
    <location>
        <begin position="58"/>
        <end position="203"/>
    </location>
</feature>
<dbReference type="GO" id="GO:0006166">
    <property type="term" value="P:purine ribonucleoside salvage"/>
    <property type="evidence" value="ECO:0007669"/>
    <property type="project" value="TreeGrafter"/>
</dbReference>
<dbReference type="Gene3D" id="3.30.310.50">
    <property type="entry name" value="Alpha-D-phosphohexomutase, C-terminal domain"/>
    <property type="match status" value="1"/>
</dbReference>
<keyword evidence="6 12" id="KW-0413">Isomerase</keyword>
<dbReference type="GO" id="GO:0046872">
    <property type="term" value="F:metal ion binding"/>
    <property type="evidence" value="ECO:0007669"/>
    <property type="project" value="UniProtKB-KW"/>
</dbReference>
<dbReference type="AlphaFoldDB" id="A0A9X4NNS2"/>
<dbReference type="PANTHER" id="PTHR45745">
    <property type="entry name" value="PHOSPHOMANNOMUTASE 45A"/>
    <property type="match status" value="1"/>
</dbReference>
<dbReference type="InterPro" id="IPR005843">
    <property type="entry name" value="A-D-PHexomutase_C"/>
</dbReference>
<evidence type="ECO:0000259" key="10">
    <source>
        <dbReference type="Pfam" id="PF02879"/>
    </source>
</evidence>